<dbReference type="AlphaFoldDB" id="A0A5N6VB35"/>
<name>A0A5N6VB35_ASPTM</name>
<evidence type="ECO:0000313" key="2">
    <source>
        <dbReference type="EMBL" id="KAE8168226.1"/>
    </source>
</evidence>
<gene>
    <name evidence="2" type="ORF">BDV40DRAFT_251539</name>
</gene>
<organism evidence="2 3">
    <name type="scientific">Aspergillus tamarii</name>
    <dbReference type="NCBI Taxonomy" id="41984"/>
    <lineage>
        <taxon>Eukaryota</taxon>
        <taxon>Fungi</taxon>
        <taxon>Dikarya</taxon>
        <taxon>Ascomycota</taxon>
        <taxon>Pezizomycotina</taxon>
        <taxon>Eurotiomycetes</taxon>
        <taxon>Eurotiomycetidae</taxon>
        <taxon>Eurotiales</taxon>
        <taxon>Aspergillaceae</taxon>
        <taxon>Aspergillus</taxon>
        <taxon>Aspergillus subgen. Circumdati</taxon>
    </lineage>
</organism>
<keyword evidence="1" id="KW-0812">Transmembrane</keyword>
<keyword evidence="1" id="KW-0472">Membrane</keyword>
<reference evidence="2 3" key="1">
    <citation type="submission" date="2019-04" db="EMBL/GenBank/DDBJ databases">
        <title>Friends and foes A comparative genomics study of 23 Aspergillus species from section Flavi.</title>
        <authorList>
            <consortium name="DOE Joint Genome Institute"/>
            <person name="Kjaerbolling I."/>
            <person name="Vesth T."/>
            <person name="Frisvad J.C."/>
            <person name="Nybo J.L."/>
            <person name="Theobald S."/>
            <person name="Kildgaard S."/>
            <person name="Isbrandt T."/>
            <person name="Kuo A."/>
            <person name="Sato A."/>
            <person name="Lyhne E.K."/>
            <person name="Kogle M.E."/>
            <person name="Wiebenga A."/>
            <person name="Kun R.S."/>
            <person name="Lubbers R.J."/>
            <person name="Makela M.R."/>
            <person name="Barry K."/>
            <person name="Chovatia M."/>
            <person name="Clum A."/>
            <person name="Daum C."/>
            <person name="Haridas S."/>
            <person name="He G."/>
            <person name="LaButti K."/>
            <person name="Lipzen A."/>
            <person name="Mondo S."/>
            <person name="Riley R."/>
            <person name="Salamov A."/>
            <person name="Simmons B.A."/>
            <person name="Magnuson J.K."/>
            <person name="Henrissat B."/>
            <person name="Mortensen U.H."/>
            <person name="Larsen T.O."/>
            <person name="Devries R.P."/>
            <person name="Grigoriev I.V."/>
            <person name="Machida M."/>
            <person name="Baker S.E."/>
            <person name="Andersen M.R."/>
        </authorList>
    </citation>
    <scope>NUCLEOTIDE SEQUENCE [LARGE SCALE GENOMIC DNA]</scope>
    <source>
        <strain evidence="2 3">CBS 117626</strain>
    </source>
</reference>
<evidence type="ECO:0000313" key="3">
    <source>
        <dbReference type="Proteomes" id="UP000326950"/>
    </source>
</evidence>
<keyword evidence="1" id="KW-1133">Transmembrane helix</keyword>
<evidence type="ECO:0000256" key="1">
    <source>
        <dbReference type="SAM" id="Phobius"/>
    </source>
</evidence>
<feature type="transmembrane region" description="Helical" evidence="1">
    <location>
        <begin position="12"/>
        <end position="31"/>
    </location>
</feature>
<sequence length="53" mass="5929">MVEHSTPCHWTQLSIIFGILFMLLLLLIGSLEPDRPFSTGREISLLDSSPGRC</sequence>
<protein>
    <submittedName>
        <fullName evidence="2">Uncharacterized protein</fullName>
    </submittedName>
</protein>
<dbReference type="EMBL" id="ML738586">
    <property type="protein sequence ID" value="KAE8168226.1"/>
    <property type="molecule type" value="Genomic_DNA"/>
</dbReference>
<proteinExistence type="predicted"/>
<keyword evidence="3" id="KW-1185">Reference proteome</keyword>
<dbReference type="Proteomes" id="UP000326950">
    <property type="component" value="Unassembled WGS sequence"/>
</dbReference>
<accession>A0A5N6VB35</accession>